<dbReference type="PANTHER" id="PTHR43711:SF26">
    <property type="entry name" value="SENSOR HISTIDINE KINASE RCSC"/>
    <property type="match status" value="1"/>
</dbReference>
<evidence type="ECO:0000259" key="6">
    <source>
        <dbReference type="PROSITE" id="PS50109"/>
    </source>
</evidence>
<dbReference type="RefSeq" id="WP_115401362.1">
    <property type="nucleotide sequence ID" value="NZ_QPKV01000002.1"/>
</dbReference>
<dbReference type="CDD" id="cd00075">
    <property type="entry name" value="HATPase"/>
    <property type="match status" value="1"/>
</dbReference>
<keyword evidence="8" id="KW-1185">Reference proteome</keyword>
<gene>
    <name evidence="7" type="ORF">DU508_03030</name>
</gene>
<proteinExistence type="predicted"/>
<dbReference type="EMBL" id="QPKV01000002">
    <property type="protein sequence ID" value="RDC57941.1"/>
    <property type="molecule type" value="Genomic_DNA"/>
</dbReference>
<feature type="domain" description="Histidine kinase" evidence="6">
    <location>
        <begin position="141"/>
        <end position="358"/>
    </location>
</feature>
<evidence type="ECO:0000313" key="8">
    <source>
        <dbReference type="Proteomes" id="UP000253961"/>
    </source>
</evidence>
<dbReference type="OrthoDB" id="9757990at2"/>
<dbReference type="PANTHER" id="PTHR43711">
    <property type="entry name" value="TWO-COMPONENT HISTIDINE KINASE"/>
    <property type="match status" value="1"/>
</dbReference>
<accession>A0A369PZ16</accession>
<evidence type="ECO:0000256" key="4">
    <source>
        <dbReference type="ARBA" id="ARBA00022777"/>
    </source>
</evidence>
<reference evidence="7 8" key="1">
    <citation type="submission" date="2018-07" db="EMBL/GenBank/DDBJ databases">
        <title>Pedobacter sp. nov., isolated from soil.</title>
        <authorList>
            <person name="Zhou L.Y."/>
            <person name="Du Z.J."/>
        </authorList>
    </citation>
    <scope>NUCLEOTIDE SEQUENCE [LARGE SCALE GENOMIC DNA]</scope>
    <source>
        <strain evidence="7 8">JDX94</strain>
    </source>
</reference>
<dbReference type="PROSITE" id="PS50109">
    <property type="entry name" value="HIS_KIN"/>
    <property type="match status" value="1"/>
</dbReference>
<sequence>MKEINSELFCQIGESSNDGYFIYHLKTESFAYINSGLAKIWEIDKETILKQTHSLFNAIYEDDKEHVVFCYEECLEDMTPKKYEFRLGFSNSREKYVKASIYPLQFKNTVICGIVEDITVERHNKLHIEQINYRKNITLEVLSHDLKEPLGMMKLTASSMEKGIAKIGDKELQESMGFIVDMCERNNRLVRSLINHEFLKSSEVEIKKERVDLVWELKDALRFYRRSRLREVRNFEFSSNKDRIYLALDSMKFLQVINNLISNAIKFTDENGTIGITAEDKENTVIVSVYDDGIGIPEELRADLFKRGEQGLKLGLIGLDSGGLGMGIIYSIVEMHHGRIWFETETGKGTTFYVELPK</sequence>
<dbReference type="GO" id="GO:0000155">
    <property type="term" value="F:phosphorelay sensor kinase activity"/>
    <property type="evidence" value="ECO:0007669"/>
    <property type="project" value="InterPro"/>
</dbReference>
<dbReference type="InterPro" id="IPR036890">
    <property type="entry name" value="HATPase_C_sf"/>
</dbReference>
<dbReference type="InterPro" id="IPR036097">
    <property type="entry name" value="HisK_dim/P_sf"/>
</dbReference>
<evidence type="ECO:0000313" key="7">
    <source>
        <dbReference type="EMBL" id="RDC57941.1"/>
    </source>
</evidence>
<evidence type="ECO:0000256" key="2">
    <source>
        <dbReference type="ARBA" id="ARBA00012438"/>
    </source>
</evidence>
<evidence type="ECO:0000256" key="3">
    <source>
        <dbReference type="ARBA" id="ARBA00022679"/>
    </source>
</evidence>
<keyword evidence="5" id="KW-0902">Two-component regulatory system</keyword>
<dbReference type="InterPro" id="IPR003594">
    <property type="entry name" value="HATPase_dom"/>
</dbReference>
<dbReference type="SMART" id="SM00387">
    <property type="entry name" value="HATPase_c"/>
    <property type="match status" value="1"/>
</dbReference>
<evidence type="ECO:0000256" key="1">
    <source>
        <dbReference type="ARBA" id="ARBA00000085"/>
    </source>
</evidence>
<evidence type="ECO:0000256" key="5">
    <source>
        <dbReference type="ARBA" id="ARBA00023012"/>
    </source>
</evidence>
<dbReference type="Gene3D" id="3.30.450.20">
    <property type="entry name" value="PAS domain"/>
    <property type="match status" value="1"/>
</dbReference>
<dbReference type="AlphaFoldDB" id="A0A369PZ16"/>
<dbReference type="EC" id="2.7.13.3" evidence="2"/>
<dbReference type="Proteomes" id="UP000253961">
    <property type="component" value="Unassembled WGS sequence"/>
</dbReference>
<dbReference type="Gene3D" id="1.10.287.130">
    <property type="match status" value="1"/>
</dbReference>
<dbReference type="Pfam" id="PF02518">
    <property type="entry name" value="HATPase_c"/>
    <property type="match status" value="1"/>
</dbReference>
<dbReference type="SUPFAM" id="SSF55874">
    <property type="entry name" value="ATPase domain of HSP90 chaperone/DNA topoisomerase II/histidine kinase"/>
    <property type="match status" value="1"/>
</dbReference>
<dbReference type="Gene3D" id="3.30.565.10">
    <property type="entry name" value="Histidine kinase-like ATPase, C-terminal domain"/>
    <property type="match status" value="1"/>
</dbReference>
<dbReference type="InterPro" id="IPR035965">
    <property type="entry name" value="PAS-like_dom_sf"/>
</dbReference>
<name>A0A369PZ16_9SPHI</name>
<keyword evidence="4" id="KW-0418">Kinase</keyword>
<comment type="caution">
    <text evidence="7">The sequence shown here is derived from an EMBL/GenBank/DDBJ whole genome shotgun (WGS) entry which is preliminary data.</text>
</comment>
<dbReference type="InterPro" id="IPR050736">
    <property type="entry name" value="Sensor_HK_Regulatory"/>
</dbReference>
<dbReference type="InterPro" id="IPR005467">
    <property type="entry name" value="His_kinase_dom"/>
</dbReference>
<comment type="catalytic activity">
    <reaction evidence="1">
        <text>ATP + protein L-histidine = ADP + protein N-phospho-L-histidine.</text>
        <dbReference type="EC" id="2.7.13.3"/>
    </reaction>
</comment>
<dbReference type="SUPFAM" id="SSF47384">
    <property type="entry name" value="Homodimeric domain of signal transducing histidine kinase"/>
    <property type="match status" value="1"/>
</dbReference>
<protein>
    <recommendedName>
        <fullName evidence="2">histidine kinase</fullName>
        <ecNumber evidence="2">2.7.13.3</ecNumber>
    </recommendedName>
</protein>
<dbReference type="PRINTS" id="PR00344">
    <property type="entry name" value="BCTRLSENSOR"/>
</dbReference>
<dbReference type="SUPFAM" id="SSF55785">
    <property type="entry name" value="PYP-like sensor domain (PAS domain)"/>
    <property type="match status" value="1"/>
</dbReference>
<organism evidence="7 8">
    <name type="scientific">Pedobacter chinensis</name>
    <dbReference type="NCBI Taxonomy" id="2282421"/>
    <lineage>
        <taxon>Bacteria</taxon>
        <taxon>Pseudomonadati</taxon>
        <taxon>Bacteroidota</taxon>
        <taxon>Sphingobacteriia</taxon>
        <taxon>Sphingobacteriales</taxon>
        <taxon>Sphingobacteriaceae</taxon>
        <taxon>Pedobacter</taxon>
    </lineage>
</organism>
<keyword evidence="3" id="KW-0808">Transferase</keyword>
<dbReference type="InterPro" id="IPR004358">
    <property type="entry name" value="Sig_transdc_His_kin-like_C"/>
</dbReference>